<dbReference type="PRINTS" id="PR00411">
    <property type="entry name" value="PNDRDTASEI"/>
</dbReference>
<dbReference type="Pfam" id="PF07992">
    <property type="entry name" value="Pyr_redox_2"/>
    <property type="match status" value="1"/>
</dbReference>
<dbReference type="EC" id="1.16.1.1" evidence="11"/>
<dbReference type="PROSITE" id="PS00076">
    <property type="entry name" value="PYRIDINE_REDOX_1"/>
    <property type="match status" value="1"/>
</dbReference>
<comment type="cofactor">
    <cofactor evidence="1">
        <name>FAD</name>
        <dbReference type="ChEBI" id="CHEBI:57692"/>
    </cofactor>
</comment>
<dbReference type="PANTHER" id="PTHR43014">
    <property type="entry name" value="MERCURIC REDUCTASE"/>
    <property type="match status" value="1"/>
</dbReference>
<keyword evidence="5" id="KW-0521">NADP</keyword>
<evidence type="ECO:0000313" key="11">
    <source>
        <dbReference type="EMBL" id="VAW50103.1"/>
    </source>
</evidence>
<gene>
    <name evidence="11" type="ORF">MNBD_GAMMA06-65</name>
</gene>
<evidence type="ECO:0000256" key="5">
    <source>
        <dbReference type="ARBA" id="ARBA00022857"/>
    </source>
</evidence>
<proteinExistence type="inferred from homology"/>
<dbReference type="InterPro" id="IPR036188">
    <property type="entry name" value="FAD/NAD-bd_sf"/>
</dbReference>
<dbReference type="GO" id="GO:0003955">
    <property type="term" value="F:NAD(P)H dehydrogenase (quinone) activity"/>
    <property type="evidence" value="ECO:0007669"/>
    <property type="project" value="TreeGrafter"/>
</dbReference>
<keyword evidence="6 11" id="KW-0560">Oxidoreductase</keyword>
<dbReference type="PIRSF" id="PIRSF000350">
    <property type="entry name" value="Mercury_reductase_MerA"/>
    <property type="match status" value="1"/>
</dbReference>
<evidence type="ECO:0000256" key="8">
    <source>
        <dbReference type="ARBA" id="ARBA00023284"/>
    </source>
</evidence>
<dbReference type="Gene3D" id="3.30.390.30">
    <property type="match status" value="1"/>
</dbReference>
<keyword evidence="3" id="KW-0285">Flavoprotein</keyword>
<comment type="similarity">
    <text evidence="2">Belongs to the class-I pyridine nucleotide-disulfide oxidoreductase family.</text>
</comment>
<feature type="domain" description="FAD/NAD(P)-binding" evidence="10">
    <location>
        <begin position="6"/>
        <end position="319"/>
    </location>
</feature>
<keyword evidence="8" id="KW-0676">Redox-active center</keyword>
<dbReference type="FunFam" id="3.30.390.30:FF:000001">
    <property type="entry name" value="Dihydrolipoyl dehydrogenase"/>
    <property type="match status" value="1"/>
</dbReference>
<dbReference type="InterPro" id="IPR004099">
    <property type="entry name" value="Pyr_nucl-diS_OxRdtase_dimer"/>
</dbReference>
<feature type="domain" description="Pyridine nucleotide-disulphide oxidoreductase dimerisation" evidence="9">
    <location>
        <begin position="339"/>
        <end position="438"/>
    </location>
</feature>
<evidence type="ECO:0000259" key="10">
    <source>
        <dbReference type="Pfam" id="PF07992"/>
    </source>
</evidence>
<reference evidence="11" key="1">
    <citation type="submission" date="2018-06" db="EMBL/GenBank/DDBJ databases">
        <authorList>
            <person name="Zhirakovskaya E."/>
        </authorList>
    </citation>
    <scope>NUCLEOTIDE SEQUENCE</scope>
</reference>
<dbReference type="Gene3D" id="3.50.50.60">
    <property type="entry name" value="FAD/NAD(P)-binding domain"/>
    <property type="match status" value="2"/>
</dbReference>
<evidence type="ECO:0000256" key="3">
    <source>
        <dbReference type="ARBA" id="ARBA00022630"/>
    </source>
</evidence>
<evidence type="ECO:0000259" key="9">
    <source>
        <dbReference type="Pfam" id="PF02852"/>
    </source>
</evidence>
<sequence length="469" mass="51158">MTKIRDLVVIGGGAGGLVVASVAAQLGLDVVLINKEEAMGGDCLHYGCVPSKALLKSASVAHVMREANRWGIKSVAPDVEMQTVNQAIKKAIDTIQVHDSRERFEELGCEVIAGEARFISPSQIETAGKKISAKRFVVATGSYAWIPPIKGLQQVSFLTNEDMFSLPKLPKSLIILGGGPIGVEMAQAYSRLGSKVIIVELTPRLLFRMDETSSKILSDVLTEEGVSLVLNNEVIEVAEQDGSKQVMLKNGDTLQAEALLVAVGRRPVVETLDLEKANIDFDLSGIKVNRKMQTNNKKIYACGDVTGEIPLTHVAELQAGTVIANMIFKMPKKISYDVIPAVVYTEPEVAQVGISVEQCKTLSKGEIYQFNIDQLDRAVTDNNKKGVAKILTDKGRIVGAHIIAPHAGEMIHELALAIQEKMKVSKITSLVHAYPSYSQLNKRLAGQYYKERLFSPFTKKIVALFNRFS</sequence>
<dbReference type="GO" id="GO:0016152">
    <property type="term" value="F:mercury (II) reductase (NADP+) activity"/>
    <property type="evidence" value="ECO:0007669"/>
    <property type="project" value="UniProtKB-EC"/>
</dbReference>
<dbReference type="PRINTS" id="PR00368">
    <property type="entry name" value="FADPNR"/>
</dbReference>
<evidence type="ECO:0000256" key="6">
    <source>
        <dbReference type="ARBA" id="ARBA00023002"/>
    </source>
</evidence>
<evidence type="ECO:0000256" key="1">
    <source>
        <dbReference type="ARBA" id="ARBA00001974"/>
    </source>
</evidence>
<dbReference type="SUPFAM" id="SSF55424">
    <property type="entry name" value="FAD/NAD-linked reductases, dimerisation (C-terminal) domain"/>
    <property type="match status" value="1"/>
</dbReference>
<dbReference type="Pfam" id="PF02852">
    <property type="entry name" value="Pyr_redox_dim"/>
    <property type="match status" value="1"/>
</dbReference>
<dbReference type="InterPro" id="IPR012999">
    <property type="entry name" value="Pyr_OxRdtase_I_AS"/>
</dbReference>
<dbReference type="InterPro" id="IPR001100">
    <property type="entry name" value="Pyr_nuc-diS_OxRdtase"/>
</dbReference>
<dbReference type="GO" id="GO:0016668">
    <property type="term" value="F:oxidoreductase activity, acting on a sulfur group of donors, NAD(P) as acceptor"/>
    <property type="evidence" value="ECO:0007669"/>
    <property type="project" value="InterPro"/>
</dbReference>
<name>A0A3B0WCP4_9ZZZZ</name>
<accession>A0A3B0WCP4</accession>
<dbReference type="SUPFAM" id="SSF51905">
    <property type="entry name" value="FAD/NAD(P)-binding domain"/>
    <property type="match status" value="1"/>
</dbReference>
<dbReference type="AlphaFoldDB" id="A0A3B0WCP4"/>
<evidence type="ECO:0000256" key="7">
    <source>
        <dbReference type="ARBA" id="ARBA00023157"/>
    </source>
</evidence>
<dbReference type="InterPro" id="IPR016156">
    <property type="entry name" value="FAD/NAD-linked_Rdtase_dimer_sf"/>
</dbReference>
<protein>
    <submittedName>
        <fullName evidence="11">Mercuric ion reductase</fullName>
        <ecNumber evidence="11">1.16.1.1</ecNumber>
    </submittedName>
</protein>
<organism evidence="11">
    <name type="scientific">hydrothermal vent metagenome</name>
    <dbReference type="NCBI Taxonomy" id="652676"/>
    <lineage>
        <taxon>unclassified sequences</taxon>
        <taxon>metagenomes</taxon>
        <taxon>ecological metagenomes</taxon>
    </lineage>
</organism>
<dbReference type="EMBL" id="UOFD01000002">
    <property type="protein sequence ID" value="VAW50103.1"/>
    <property type="molecule type" value="Genomic_DNA"/>
</dbReference>
<keyword evidence="7" id="KW-1015">Disulfide bond</keyword>
<dbReference type="PANTHER" id="PTHR43014:SF2">
    <property type="entry name" value="MERCURIC REDUCTASE"/>
    <property type="match status" value="1"/>
</dbReference>
<evidence type="ECO:0000256" key="2">
    <source>
        <dbReference type="ARBA" id="ARBA00007532"/>
    </source>
</evidence>
<evidence type="ECO:0000256" key="4">
    <source>
        <dbReference type="ARBA" id="ARBA00022827"/>
    </source>
</evidence>
<dbReference type="InterPro" id="IPR023753">
    <property type="entry name" value="FAD/NAD-binding_dom"/>
</dbReference>
<dbReference type="GO" id="GO:0050660">
    <property type="term" value="F:flavin adenine dinucleotide binding"/>
    <property type="evidence" value="ECO:0007669"/>
    <property type="project" value="TreeGrafter"/>
</dbReference>
<keyword evidence="4" id="KW-0274">FAD</keyword>